<comment type="caution">
    <text evidence="2">The sequence shown here is derived from an EMBL/GenBank/DDBJ whole genome shotgun (WGS) entry which is preliminary data.</text>
</comment>
<dbReference type="AlphaFoldDB" id="A0A0B4GYX5"/>
<accession>A0A0B4GYX5</accession>
<gene>
    <name evidence="2" type="ORF">MGU_07894</name>
</gene>
<sequence length="102" mass="11317">MYAMFSFAPVLFPGPGPRCAAATPKTKTPSRVLLPPWTVESSNTWAKRHMVLDGYSQGVSIEAAWRQCLPLQFLHRRRRASDITSHIGADTPPAEEAAWAPR</sequence>
<name>A0A0B4GYX5_METGA</name>
<feature type="region of interest" description="Disordered" evidence="1">
    <location>
        <begin position="82"/>
        <end position="102"/>
    </location>
</feature>
<protein>
    <submittedName>
        <fullName evidence="2">Uncharacterized protein</fullName>
    </submittedName>
</protein>
<keyword evidence="3" id="KW-1185">Reference proteome</keyword>
<evidence type="ECO:0000313" key="2">
    <source>
        <dbReference type="EMBL" id="KID84927.1"/>
    </source>
</evidence>
<dbReference type="Proteomes" id="UP000031192">
    <property type="component" value="Unassembled WGS sequence"/>
</dbReference>
<proteinExistence type="predicted"/>
<dbReference type="EMBL" id="AZNH01000036">
    <property type="protein sequence ID" value="KID84927.1"/>
    <property type="molecule type" value="Genomic_DNA"/>
</dbReference>
<evidence type="ECO:0000256" key="1">
    <source>
        <dbReference type="SAM" id="MobiDB-lite"/>
    </source>
</evidence>
<dbReference type="HOGENOM" id="CLU_2278113_0_0_1"/>
<reference evidence="2 3" key="1">
    <citation type="journal article" date="2014" name="Proc. Natl. Acad. Sci. U.S.A.">
        <title>Trajectory and genomic determinants of fungal-pathogen speciation and host adaptation.</title>
        <authorList>
            <person name="Hu X."/>
            <person name="Xiao G."/>
            <person name="Zheng P."/>
            <person name="Shang Y."/>
            <person name="Su Y."/>
            <person name="Zhang X."/>
            <person name="Liu X."/>
            <person name="Zhan S."/>
            <person name="St Leger R.J."/>
            <person name="Wang C."/>
        </authorList>
    </citation>
    <scope>NUCLEOTIDE SEQUENCE [LARGE SCALE GENOMIC DNA]</scope>
    <source>
        <strain evidence="2 3">ARSEF 977</strain>
    </source>
</reference>
<evidence type="ECO:0000313" key="3">
    <source>
        <dbReference type="Proteomes" id="UP000031192"/>
    </source>
</evidence>
<organism evidence="2 3">
    <name type="scientific">Metarhizium guizhouense (strain ARSEF 977)</name>
    <dbReference type="NCBI Taxonomy" id="1276136"/>
    <lineage>
        <taxon>Eukaryota</taxon>
        <taxon>Fungi</taxon>
        <taxon>Dikarya</taxon>
        <taxon>Ascomycota</taxon>
        <taxon>Pezizomycotina</taxon>
        <taxon>Sordariomycetes</taxon>
        <taxon>Hypocreomycetidae</taxon>
        <taxon>Hypocreales</taxon>
        <taxon>Clavicipitaceae</taxon>
        <taxon>Metarhizium</taxon>
    </lineage>
</organism>